<dbReference type="RefSeq" id="WP_369601093.1">
    <property type="nucleotide sequence ID" value="NZ_CP154858.1"/>
</dbReference>
<sequence>MNSIYMVDYDSCGLLYRLNPCDGMLHYCGSIDEKRNKGVPTVGFVSRFWCRYAAFFYYDGVLWFSDDRVACDCGDGRFKVELEGLLLRRFKIFYNKVLVSECRYIYPLFSSLLGDPFENPEPDFFSYVYECFVSSEAYSRMCTSYQKRLLSASGPRFFQTGGRPLKQLAFVNCNL</sequence>
<protein>
    <submittedName>
        <fullName evidence="2">Uncharacterized protein</fullName>
    </submittedName>
</protein>
<name>A0AB39UVT6_9GAMM</name>
<organism evidence="2">
    <name type="scientific">Thermohahella caldifontis</name>
    <dbReference type="NCBI Taxonomy" id="3142973"/>
    <lineage>
        <taxon>Bacteria</taxon>
        <taxon>Pseudomonadati</taxon>
        <taxon>Pseudomonadota</taxon>
        <taxon>Gammaproteobacteria</taxon>
        <taxon>Oceanospirillales</taxon>
        <taxon>Hahellaceae</taxon>
        <taxon>Thermohahella</taxon>
    </lineage>
</organism>
<gene>
    <name evidence="1" type="ORF">AAIA72_14930</name>
    <name evidence="2" type="ORF">AAIA72_14960</name>
</gene>
<dbReference type="EMBL" id="CP154858">
    <property type="protein sequence ID" value="XDT72078.1"/>
    <property type="molecule type" value="Genomic_DNA"/>
</dbReference>
<reference evidence="2" key="1">
    <citation type="submission" date="2024-05" db="EMBL/GenBank/DDBJ databases">
        <title>Genome sequencing of novel strain.</title>
        <authorList>
            <person name="Ganbat D."/>
            <person name="Ganbat S."/>
            <person name="Lee S.-J."/>
        </authorList>
    </citation>
    <scope>NUCLEOTIDE SEQUENCE</scope>
    <source>
        <strain evidence="2">SMD15-11</strain>
    </source>
</reference>
<accession>A0AB39UVT6</accession>
<dbReference type="KEGG" id="tcd:AAIA72_14960"/>
<dbReference type="EMBL" id="CP154858">
    <property type="protein sequence ID" value="XDT72072.1"/>
    <property type="molecule type" value="Genomic_DNA"/>
</dbReference>
<proteinExistence type="predicted"/>
<dbReference type="AlphaFoldDB" id="A0AB39UVT6"/>
<evidence type="ECO:0000313" key="2">
    <source>
        <dbReference type="EMBL" id="XDT72078.1"/>
    </source>
</evidence>
<dbReference type="KEGG" id="tcd:AAIA72_14930"/>
<evidence type="ECO:0000313" key="1">
    <source>
        <dbReference type="EMBL" id="XDT72072.1"/>
    </source>
</evidence>